<comment type="caution">
    <text evidence="1">The sequence shown here is derived from an EMBL/GenBank/DDBJ whole genome shotgun (WGS) entry which is preliminary data.</text>
</comment>
<accession>A0A812PBP1</accession>
<dbReference type="Proteomes" id="UP000604046">
    <property type="component" value="Unassembled WGS sequence"/>
</dbReference>
<name>A0A812PBP1_9DINO</name>
<gene>
    <name evidence="1" type="ORF">SNAT2548_LOCUS19074</name>
</gene>
<proteinExistence type="predicted"/>
<evidence type="ECO:0000313" key="2">
    <source>
        <dbReference type="Proteomes" id="UP000604046"/>
    </source>
</evidence>
<protein>
    <submittedName>
        <fullName evidence="1">Uncharacterized protein</fullName>
    </submittedName>
</protein>
<evidence type="ECO:0000313" key="1">
    <source>
        <dbReference type="EMBL" id="CAE7357418.1"/>
    </source>
</evidence>
<reference evidence="1" key="1">
    <citation type="submission" date="2021-02" db="EMBL/GenBank/DDBJ databases">
        <authorList>
            <person name="Dougan E. K."/>
            <person name="Rhodes N."/>
            <person name="Thang M."/>
            <person name="Chan C."/>
        </authorList>
    </citation>
    <scope>NUCLEOTIDE SEQUENCE</scope>
</reference>
<dbReference type="AlphaFoldDB" id="A0A812PBP1"/>
<sequence>MPSCVAQRRVAAFLHRKPAASVGVATGLALHLLTTWGPWSSDWRAMTSLDTLCHVRPPAMPWTRTASFSSTASPLMPRQGSSS</sequence>
<keyword evidence="2" id="KW-1185">Reference proteome</keyword>
<dbReference type="EMBL" id="CAJNDS010002164">
    <property type="protein sequence ID" value="CAE7357418.1"/>
    <property type="molecule type" value="Genomic_DNA"/>
</dbReference>
<organism evidence="1 2">
    <name type="scientific">Symbiodinium natans</name>
    <dbReference type="NCBI Taxonomy" id="878477"/>
    <lineage>
        <taxon>Eukaryota</taxon>
        <taxon>Sar</taxon>
        <taxon>Alveolata</taxon>
        <taxon>Dinophyceae</taxon>
        <taxon>Suessiales</taxon>
        <taxon>Symbiodiniaceae</taxon>
        <taxon>Symbiodinium</taxon>
    </lineage>
</organism>